<dbReference type="PANTHER" id="PTHR10434">
    <property type="entry name" value="1-ACYL-SN-GLYCEROL-3-PHOSPHATE ACYLTRANSFERASE"/>
    <property type="match status" value="1"/>
</dbReference>
<comment type="catalytic activity">
    <reaction evidence="4">
        <text>a 1-acyl-sn-glycero-3-phosphate + an acyl-CoA = a 1,2-diacyl-sn-glycero-3-phosphate + CoA</text>
        <dbReference type="Rhea" id="RHEA:19709"/>
        <dbReference type="ChEBI" id="CHEBI:57287"/>
        <dbReference type="ChEBI" id="CHEBI:57970"/>
        <dbReference type="ChEBI" id="CHEBI:58342"/>
        <dbReference type="ChEBI" id="CHEBI:58608"/>
        <dbReference type="EC" id="2.3.1.51"/>
    </reaction>
</comment>
<keyword evidence="3 4" id="KW-0012">Acyltransferase</keyword>
<dbReference type="AlphaFoldDB" id="A0AAW1YEU2"/>
<evidence type="ECO:0000256" key="2">
    <source>
        <dbReference type="ARBA" id="ARBA00022679"/>
    </source>
</evidence>
<proteinExistence type="inferred from homology"/>
<keyword evidence="4" id="KW-0443">Lipid metabolism</keyword>
<feature type="transmembrane region" description="Helical" evidence="5">
    <location>
        <begin position="223"/>
        <end position="241"/>
    </location>
</feature>
<evidence type="ECO:0000313" key="8">
    <source>
        <dbReference type="Proteomes" id="UP001457282"/>
    </source>
</evidence>
<accession>A0AAW1YEU2</accession>
<dbReference type="SUPFAM" id="SSF69593">
    <property type="entry name" value="Glycerol-3-phosphate (1)-acyltransferase"/>
    <property type="match status" value="1"/>
</dbReference>
<keyword evidence="4" id="KW-1208">Phospholipid metabolism</keyword>
<dbReference type="GO" id="GO:0006654">
    <property type="term" value="P:phosphatidic acid biosynthetic process"/>
    <property type="evidence" value="ECO:0007669"/>
    <property type="project" value="TreeGrafter"/>
</dbReference>
<dbReference type="GO" id="GO:0003841">
    <property type="term" value="F:1-acylglycerol-3-phosphate O-acyltransferase activity"/>
    <property type="evidence" value="ECO:0007669"/>
    <property type="project" value="UniProtKB-UniRule"/>
</dbReference>
<organism evidence="7 8">
    <name type="scientific">Rubus argutus</name>
    <name type="common">Southern blackberry</name>
    <dbReference type="NCBI Taxonomy" id="59490"/>
    <lineage>
        <taxon>Eukaryota</taxon>
        <taxon>Viridiplantae</taxon>
        <taxon>Streptophyta</taxon>
        <taxon>Embryophyta</taxon>
        <taxon>Tracheophyta</taxon>
        <taxon>Spermatophyta</taxon>
        <taxon>Magnoliopsida</taxon>
        <taxon>eudicotyledons</taxon>
        <taxon>Gunneridae</taxon>
        <taxon>Pentapetalae</taxon>
        <taxon>rosids</taxon>
        <taxon>fabids</taxon>
        <taxon>Rosales</taxon>
        <taxon>Rosaceae</taxon>
        <taxon>Rosoideae</taxon>
        <taxon>Rosoideae incertae sedis</taxon>
        <taxon>Rubus</taxon>
    </lineage>
</organism>
<keyword evidence="8" id="KW-1185">Reference proteome</keyword>
<sequence>MEVASHPSHYILCYKQSRFPSTSSLLPLFTQKGLTIRCYPCRRPILGKLSNSARHSVLCIPRKPGGISWCDFDAKEEFVRPYYDVRLYNQHKFSRHTVVRSGLIETGTSDAALPELNMISKVRGVCFYAIAAFNAIYLFALMLVAHPFVLLLDRYRRRAPIFIAKIWATFAVTPFLNIKFEGLENLPPPDAPAVYVSNHQSFLDIYVLLTIGRPFKFISKTSIFLIPIIGWAMFLMGVIPLKRMDSKSQLECLKRCIDLIKKGSSVFFFPEGTRSKDGKVGAFKKGAFSLAAKTKVPVVPITLIGTGKIMPVGKESILNTGPVKVVIHKPIEGNDTETLRRESRNIIAEALNCQG</sequence>
<keyword evidence="4" id="KW-0594">Phospholipid biosynthesis</keyword>
<comment type="similarity">
    <text evidence="1 4">Belongs to the 1-acyl-sn-glycerol-3-phosphate acyltransferase family.</text>
</comment>
<evidence type="ECO:0000256" key="3">
    <source>
        <dbReference type="ARBA" id="ARBA00023315"/>
    </source>
</evidence>
<dbReference type="SMART" id="SM00563">
    <property type="entry name" value="PlsC"/>
    <property type="match status" value="1"/>
</dbReference>
<dbReference type="Pfam" id="PF01553">
    <property type="entry name" value="Acyltransferase"/>
    <property type="match status" value="1"/>
</dbReference>
<keyword evidence="2 4" id="KW-0808">Transferase</keyword>
<evidence type="ECO:0000313" key="7">
    <source>
        <dbReference type="EMBL" id="KAK9947337.1"/>
    </source>
</evidence>
<keyword evidence="5" id="KW-0812">Transmembrane</keyword>
<dbReference type="EMBL" id="JBEDUW010000001">
    <property type="protein sequence ID" value="KAK9947337.1"/>
    <property type="molecule type" value="Genomic_DNA"/>
</dbReference>
<keyword evidence="4" id="KW-0444">Lipid biosynthesis</keyword>
<dbReference type="CDD" id="cd07989">
    <property type="entry name" value="LPLAT_AGPAT-like"/>
    <property type="match status" value="1"/>
</dbReference>
<dbReference type="GO" id="GO:0016020">
    <property type="term" value="C:membrane"/>
    <property type="evidence" value="ECO:0007669"/>
    <property type="project" value="InterPro"/>
</dbReference>
<dbReference type="PANTHER" id="PTHR10434:SF60">
    <property type="entry name" value="1-ACYL-SN-GLYCEROL-3-PHOSPHATE ACYLTRANSFERASE LPAT1, CHLOROPLASTIC"/>
    <property type="match status" value="1"/>
</dbReference>
<keyword evidence="5" id="KW-0472">Membrane</keyword>
<evidence type="ECO:0000256" key="4">
    <source>
        <dbReference type="RuleBase" id="RU361267"/>
    </source>
</evidence>
<feature type="transmembrane region" description="Helical" evidence="5">
    <location>
        <begin position="127"/>
        <end position="152"/>
    </location>
</feature>
<feature type="transmembrane region" description="Helical" evidence="5">
    <location>
        <begin position="159"/>
        <end position="178"/>
    </location>
</feature>
<protein>
    <recommendedName>
        <fullName evidence="4">1-acyl-sn-glycerol-3-phosphate acyltransferase</fullName>
        <ecNumber evidence="4">2.3.1.51</ecNumber>
    </recommendedName>
</protein>
<dbReference type="NCBIfam" id="TIGR00530">
    <property type="entry name" value="AGP_acyltrn"/>
    <property type="match status" value="1"/>
</dbReference>
<evidence type="ECO:0000256" key="5">
    <source>
        <dbReference type="SAM" id="Phobius"/>
    </source>
</evidence>
<evidence type="ECO:0000259" key="6">
    <source>
        <dbReference type="SMART" id="SM00563"/>
    </source>
</evidence>
<dbReference type="EC" id="2.3.1.51" evidence="4"/>
<reference evidence="7 8" key="1">
    <citation type="journal article" date="2023" name="G3 (Bethesda)">
        <title>A chromosome-length genome assembly and annotation of blackberry (Rubus argutus, cv. 'Hillquist').</title>
        <authorList>
            <person name="Bruna T."/>
            <person name="Aryal R."/>
            <person name="Dudchenko O."/>
            <person name="Sargent D.J."/>
            <person name="Mead D."/>
            <person name="Buti M."/>
            <person name="Cavallini A."/>
            <person name="Hytonen T."/>
            <person name="Andres J."/>
            <person name="Pham M."/>
            <person name="Weisz D."/>
            <person name="Mascagni F."/>
            <person name="Usai G."/>
            <person name="Natali L."/>
            <person name="Bassil N."/>
            <person name="Fernandez G.E."/>
            <person name="Lomsadze A."/>
            <person name="Armour M."/>
            <person name="Olukolu B."/>
            <person name="Poorten T."/>
            <person name="Britton C."/>
            <person name="Davik J."/>
            <person name="Ashrafi H."/>
            <person name="Aiden E.L."/>
            <person name="Borodovsky M."/>
            <person name="Worthington M."/>
        </authorList>
    </citation>
    <scope>NUCLEOTIDE SEQUENCE [LARGE SCALE GENOMIC DNA]</scope>
    <source>
        <strain evidence="7">PI 553951</strain>
    </source>
</reference>
<name>A0AAW1YEU2_RUBAR</name>
<keyword evidence="5" id="KW-1133">Transmembrane helix</keyword>
<gene>
    <name evidence="7" type="ORF">M0R45_002968</name>
</gene>
<dbReference type="Proteomes" id="UP001457282">
    <property type="component" value="Unassembled WGS sequence"/>
</dbReference>
<feature type="domain" description="Phospholipid/glycerol acyltransferase" evidence="6">
    <location>
        <begin position="193"/>
        <end position="306"/>
    </location>
</feature>
<dbReference type="InterPro" id="IPR004552">
    <property type="entry name" value="AGP_acyltrans"/>
</dbReference>
<comment type="domain">
    <text evidence="4">The HXXXXD motif is essential for acyltransferase activity and may constitute the binding site for the phosphate moiety of the glycerol-3-phosphate.</text>
</comment>
<evidence type="ECO:0000256" key="1">
    <source>
        <dbReference type="ARBA" id="ARBA00008655"/>
    </source>
</evidence>
<dbReference type="InterPro" id="IPR002123">
    <property type="entry name" value="Plipid/glycerol_acylTrfase"/>
</dbReference>
<comment type="caution">
    <text evidence="7">The sequence shown here is derived from an EMBL/GenBank/DDBJ whole genome shotgun (WGS) entry which is preliminary data.</text>
</comment>